<dbReference type="SUPFAM" id="SSF56672">
    <property type="entry name" value="DNA/RNA polymerases"/>
    <property type="match status" value="2"/>
</dbReference>
<feature type="non-terminal residue" evidence="6">
    <location>
        <position position="1"/>
    </location>
</feature>
<dbReference type="Proteomes" id="UP001235939">
    <property type="component" value="Chromosome 12"/>
</dbReference>
<protein>
    <submittedName>
        <fullName evidence="6">Uncharacterized protein</fullName>
    </submittedName>
</protein>
<feature type="compositionally biased region" description="Polar residues" evidence="3">
    <location>
        <begin position="606"/>
        <end position="619"/>
    </location>
</feature>
<dbReference type="SMART" id="SM00343">
    <property type="entry name" value="ZnF_C2HC"/>
    <property type="match status" value="2"/>
</dbReference>
<keyword evidence="1" id="KW-0645">Protease</keyword>
<accession>A0ABY6L0W4</accession>
<evidence type="ECO:0000313" key="6">
    <source>
        <dbReference type="EMBL" id="UYV74774.1"/>
    </source>
</evidence>
<feature type="compositionally biased region" description="Polar residues" evidence="3">
    <location>
        <begin position="539"/>
        <end position="554"/>
    </location>
</feature>
<organism evidence="6 7">
    <name type="scientific">Cordylochernes scorpioides</name>
    <dbReference type="NCBI Taxonomy" id="51811"/>
    <lineage>
        <taxon>Eukaryota</taxon>
        <taxon>Metazoa</taxon>
        <taxon>Ecdysozoa</taxon>
        <taxon>Arthropoda</taxon>
        <taxon>Chelicerata</taxon>
        <taxon>Arachnida</taxon>
        <taxon>Pseudoscorpiones</taxon>
        <taxon>Cheliferoidea</taxon>
        <taxon>Chernetidae</taxon>
        <taxon>Cordylochernes</taxon>
    </lineage>
</organism>
<dbReference type="Pfam" id="PF13976">
    <property type="entry name" value="gag_pre-integrs"/>
    <property type="match status" value="1"/>
</dbReference>
<dbReference type="SUPFAM" id="SSF57756">
    <property type="entry name" value="Retrovirus zinc finger-like domains"/>
    <property type="match status" value="2"/>
</dbReference>
<dbReference type="InterPro" id="IPR057670">
    <property type="entry name" value="SH3_retrovirus"/>
</dbReference>
<evidence type="ECO:0000259" key="4">
    <source>
        <dbReference type="PROSITE" id="PS50158"/>
    </source>
</evidence>
<dbReference type="Gene3D" id="4.10.60.10">
    <property type="entry name" value="Zinc finger, CCHC-type"/>
    <property type="match status" value="2"/>
</dbReference>
<keyword evidence="7" id="KW-1185">Reference proteome</keyword>
<dbReference type="InterPro" id="IPR012337">
    <property type="entry name" value="RNaseH-like_sf"/>
</dbReference>
<feature type="region of interest" description="Disordered" evidence="3">
    <location>
        <begin position="534"/>
        <end position="558"/>
    </location>
</feature>
<dbReference type="Pfam" id="PF25597">
    <property type="entry name" value="SH3_retrovirus"/>
    <property type="match status" value="1"/>
</dbReference>
<feature type="region of interest" description="Disordered" evidence="3">
    <location>
        <begin position="589"/>
        <end position="629"/>
    </location>
</feature>
<evidence type="ECO:0000259" key="5">
    <source>
        <dbReference type="PROSITE" id="PS50994"/>
    </source>
</evidence>
<feature type="domain" description="CCHC-type" evidence="4">
    <location>
        <begin position="1376"/>
        <end position="1392"/>
    </location>
</feature>
<dbReference type="Pfam" id="PF00098">
    <property type="entry name" value="zf-CCHC"/>
    <property type="match status" value="1"/>
</dbReference>
<reference evidence="6 7" key="1">
    <citation type="submission" date="2022-01" db="EMBL/GenBank/DDBJ databases">
        <title>A chromosomal length assembly of Cordylochernes scorpioides.</title>
        <authorList>
            <person name="Zeh D."/>
            <person name="Zeh J."/>
        </authorList>
    </citation>
    <scope>NUCLEOTIDE SEQUENCE [LARGE SCALE GENOMIC DNA]</scope>
    <source>
        <strain evidence="6">IN4F17</strain>
        <tissue evidence="6">Whole Body</tissue>
    </source>
</reference>
<dbReference type="InterPro" id="IPR025724">
    <property type="entry name" value="GAG-pre-integrase_dom"/>
</dbReference>
<keyword evidence="2" id="KW-0862">Zinc</keyword>
<evidence type="ECO:0000256" key="2">
    <source>
        <dbReference type="PROSITE-ProRule" id="PRU00047"/>
    </source>
</evidence>
<dbReference type="InterPro" id="IPR036397">
    <property type="entry name" value="RNaseH_sf"/>
</dbReference>
<name>A0ABY6L0W4_9ARAC</name>
<dbReference type="EMBL" id="CP092874">
    <property type="protein sequence ID" value="UYV74774.1"/>
    <property type="molecule type" value="Genomic_DNA"/>
</dbReference>
<dbReference type="PROSITE" id="PS50158">
    <property type="entry name" value="ZF_CCHC"/>
    <property type="match status" value="2"/>
</dbReference>
<dbReference type="InterPro" id="IPR013103">
    <property type="entry name" value="RVT_2"/>
</dbReference>
<keyword evidence="2" id="KW-0863">Zinc-finger</keyword>
<dbReference type="InterPro" id="IPR001584">
    <property type="entry name" value="Integrase_cat-core"/>
</dbReference>
<dbReference type="InterPro" id="IPR036875">
    <property type="entry name" value="Znf_CCHC_sf"/>
</dbReference>
<dbReference type="PANTHER" id="PTHR11439">
    <property type="entry name" value="GAG-POL-RELATED RETROTRANSPOSON"/>
    <property type="match status" value="1"/>
</dbReference>
<dbReference type="Pfam" id="PF07727">
    <property type="entry name" value="RVT_2"/>
    <property type="match status" value="2"/>
</dbReference>
<dbReference type="Gene3D" id="3.30.420.10">
    <property type="entry name" value="Ribonuclease H-like superfamily/Ribonuclease H"/>
    <property type="match status" value="2"/>
</dbReference>
<sequence length="2618" mass="299062">MGENFLLIDDNARPHRTGVVDNFLQNQAISRMNYPARSPDLNPIEHVWDNLGRRVSSLQPPPRNTHELETALTQDGRHLIMEANESLTKITKLNGLNYSSWSFQIKLILMDNDLWSIVDPGEVKPEGGDVGLINKFNTRQNKALAKICLSIGEEQQNHIRHLNSPKEVWDELQRLYAPRDSKHRILQLRRKLYSQKFCQHANMNTYLGSINLIVSELTGVGDKIEDGDLSMLILCGMPEDWDNVISTMCNLPESEFTSANIRRKLLAEAERRYATTNEGMGALSVRNSNKKQFPHEHQGSETVRKCFGCGKTGHIARDCFKLKKNNGKQQEKGAIHQHHEAKNLNVMYNAAVVSEEDTWVIDSGATHHMTPNRRYFSTLNDENVGQVTTIDGTSHSNIGRGNAQVDLINNSGQLRSIVAQNAMFVPGIRHGVLSVLQIVENGHEVIFDKKGCHIYDNDHNLMIRAEKRGRLYLVRTARPDFQNQENVQIPLLKPTIFGRGWRIWIPEKRQVVESRNCVFKEEILYKQPKRERDTLPSVHFSSKEASFQEESNADQPVDRETEELIGTTGGIDQLSETLPENLRSHPMTLRSHGKTAESPEEDNCGGQINATSAEDNNPTYEEAMNSPEELPKGIKPLKCRWVLNKKINAVDGTTRYKARLVAKGFTQRRGIDYNEVYTPVSSFETIRLLSAIATEKDWFIDQFDVKSAYLHGTLNETIYMEQPECFKKPGEENLFCKLKKSIYGLKQSGRCWNKFLNKQLHEIGFQRNPIDPSIYEVELEEGRIILSIYVDDIFAISENQAARNKFRELLNSSFEVKYLGPISHMLGVSFKKSEDGSMTLSQSNYIEELLQRFRLQDAKGVSTPMETNLDLSVRKNGNSNERFPYRELIGGLSYLSQRTRPDIAYAVGILSRYCDNYTREHWEAGKRVLRYLKSTKDFGITYRSTGKPLIAFSDASWASDIVDRKGVSGHLIILAGAPIIWRSTKQTVTALSTMESEYIALSSAVKDITWVRNLMEQLKMSSLICGETKVFCDNQAAISHAENYIDKSKTRHFAVKYHFVREKISEEAIELFYTPSAENPADFLTKPLARSQHEKYCRALMDYRNKRPAEVYPGGDLLDTSAATHASTANHNPSFFLSLADSKTKKMSEDCLSRIKVFNGENFSLWKFQFRLLMEQQKLLELLEGLEIKPNVVSSDSNSESSLQNWKSKDVKARMLLSQAIELKFLQPLMNCTSASQMWQKLLAIHEQKSEFTIGLLWQQFFDARLTSETISDYIAKIENISAQISQMGGTITEDQKVAKILNTLPSSMRYFVAAWESLDPKAQTLNNLTARLLIEETRIQQSGSSKQDEALLHRQARTKPKDTQRSFQDAKKNTKCHYCHKIGHWSRECRKRLANEKNKSKNLHDSKGSSSDYGLILCDNQVEPNDIWYADSGASCSMTFRREWFKTYTPFTSDHPIYLGDNSTLLAEGMGDIEIQAYADGGWYNTYIRNVLYLPQLKKNLYSLSTSTRRGFNVIIKHDKLQIFMDNDLKAVGVRHDDLYRMLFKVTSLSQGYITSENKLQLWHERLAHLPVATLREMATKGLVDGLQPQDLEGEFFFCEGCQLGKAHRNSCYPSDGKNYQLGEFIYADICGPMQTQSLSKYLYFCLFKDYFSGYRHIYFIKNKSDVLDIFKEYATLIYTQTGNKIKVLRTDNALEFKSDNFADLCKRFGIIHEFTAPYVHEQIGRIERDNRTIVEAARSMLNSRNLPGFFWAEACNTATNILNRSATKQTPGTTPYELFFGTKPNVANYKIFGCNAYMHIPKENRKKWDNKSIKLMFLGYENTSKNFRLWDWKTRKIRISKDVTFDEKATPDRESTKLKEIIFQINSAPDESPVATANIPVQEMPPVSDISSHPMITRSKVSNSQCNFALADEPSNYIDAITSSDSERWKLAMDEEIDALNKNKTWTLERLADGHKPIGCKWVYKIKTESDGTIQRFKARLVAKGYSQIKNVDYFDTFSPVVRYDSLRIFIGTHNDSNVILALYVDDGIILSKDKEAIAIIMDELKHAFEITSGSVNFFVGLQIEQSEDRASIFIHQSSYIDKILSKFNMADCIPASVPMDPSVILTKQDCPTPEQKEKMPKFPFREAVGSLMFASCVSRPDITYAVSQVSKFLEYPGPAHCTTVKNIFRYLKGTPHMGILFTGQDQLVGYSDSDFAREVDSRKSTTGYAFMMNGGTVSWASQRQPIIALSTTEREYIAACSAAKELIWIRRLLQGIGRDITKETELYIDNQAAIKLVDNPVFHKRTKHIDVRYHFIRSKHEEGELKVHHVCSSEQLADIMTKPLPRNKFHYLRGLLNILDREGVRGHANLLCILPIVVVVPPNWYHRGHANLLCILPIVVVVPPNWYHRVHANLFCILPILVVVPPNWYHRGHANLLCILPIVVVVPPNWYHRVHANLFCILPILVVVPPNWYHRGHANLLCILPIVVVVPPNWYHRVHANLFCILPILVVVPPNWYHRGHANLLCILPIVVVVPPNWYHRVHANLFCILPILVVVPPNWYHRGHANLLCILPIVVVVPPNWYHRAHANLFCILPILVVVPPNWYHRGHANLLCILPIVVVVPQNWYHRGHANIL</sequence>
<dbReference type="Pfam" id="PF22936">
    <property type="entry name" value="Pol_BBD"/>
    <property type="match status" value="2"/>
</dbReference>
<evidence type="ECO:0000256" key="3">
    <source>
        <dbReference type="SAM" id="MobiDB-lite"/>
    </source>
</evidence>
<gene>
    <name evidence="6" type="ORF">LAZ67_12000928</name>
</gene>
<dbReference type="InterPro" id="IPR054722">
    <property type="entry name" value="PolX-like_BBD"/>
</dbReference>
<dbReference type="CDD" id="cd09272">
    <property type="entry name" value="RNase_HI_RT_Ty1"/>
    <property type="match status" value="2"/>
</dbReference>
<feature type="domain" description="Integrase catalytic" evidence="5">
    <location>
        <begin position="1611"/>
        <end position="1785"/>
    </location>
</feature>
<dbReference type="Pfam" id="PF13358">
    <property type="entry name" value="DDE_3"/>
    <property type="match status" value="1"/>
</dbReference>
<dbReference type="PANTHER" id="PTHR11439:SF491">
    <property type="entry name" value="INTEGRASE CATALYTIC DOMAIN-CONTAINING PROTEIN"/>
    <property type="match status" value="1"/>
</dbReference>
<keyword evidence="2" id="KW-0479">Metal-binding</keyword>
<evidence type="ECO:0000256" key="1">
    <source>
        <dbReference type="ARBA" id="ARBA00022750"/>
    </source>
</evidence>
<dbReference type="InterPro" id="IPR038717">
    <property type="entry name" value="Tc1-like_DDE_dom"/>
</dbReference>
<proteinExistence type="predicted"/>
<feature type="domain" description="CCHC-type" evidence="4">
    <location>
        <begin position="304"/>
        <end position="319"/>
    </location>
</feature>
<keyword evidence="1" id="KW-0064">Aspartyl protease</keyword>
<evidence type="ECO:0000313" key="7">
    <source>
        <dbReference type="Proteomes" id="UP001235939"/>
    </source>
</evidence>
<keyword evidence="1" id="KW-0378">Hydrolase</keyword>
<dbReference type="InterPro" id="IPR043502">
    <property type="entry name" value="DNA/RNA_pol_sf"/>
</dbReference>
<dbReference type="SUPFAM" id="SSF53098">
    <property type="entry name" value="Ribonuclease H-like"/>
    <property type="match status" value="1"/>
</dbReference>
<dbReference type="InterPro" id="IPR001878">
    <property type="entry name" value="Znf_CCHC"/>
</dbReference>
<dbReference type="PROSITE" id="PS50994">
    <property type="entry name" value="INTEGRASE"/>
    <property type="match status" value="1"/>
</dbReference>
<dbReference type="Pfam" id="PF14223">
    <property type="entry name" value="Retrotran_gag_2"/>
    <property type="match status" value="2"/>
</dbReference>